<dbReference type="AlphaFoldDB" id="A0A6L5WFS9"/>
<dbReference type="GO" id="GO:0005886">
    <property type="term" value="C:plasma membrane"/>
    <property type="evidence" value="ECO:0007669"/>
    <property type="project" value="UniProtKB-SubCell"/>
</dbReference>
<keyword evidence="11" id="KW-1185">Reference proteome</keyword>
<feature type="transmembrane region" description="Helical" evidence="9">
    <location>
        <begin position="441"/>
        <end position="461"/>
    </location>
</feature>
<dbReference type="GO" id="GO:0015562">
    <property type="term" value="F:efflux transmembrane transporter activity"/>
    <property type="evidence" value="ECO:0007669"/>
    <property type="project" value="InterPro"/>
</dbReference>
<dbReference type="PANTHER" id="PTHR32063:SF13">
    <property type="entry name" value="MULTIDRUG EFFLUX PUMP SUBUNIT ACRB-RELATED"/>
    <property type="match status" value="1"/>
</dbReference>
<feature type="transmembrane region" description="Helical" evidence="9">
    <location>
        <begin position="342"/>
        <end position="361"/>
    </location>
</feature>
<name>A0A6L5WFS9_9BACT</name>
<dbReference type="Pfam" id="PF00873">
    <property type="entry name" value="ACR_tran"/>
    <property type="match status" value="1"/>
</dbReference>
<feature type="transmembrane region" description="Helical" evidence="9">
    <location>
        <begin position="394"/>
        <end position="415"/>
    </location>
</feature>
<evidence type="ECO:0000256" key="7">
    <source>
        <dbReference type="ARBA" id="ARBA00022989"/>
    </source>
</evidence>
<sequence length="1053" mass="116238">MFSKFFINRPILAMVLSIIIIIAGLISMKILPVEEYPQLTPPKIAVVANYNGADAQTIASTVAAPLEEAINGVENMIYMQSTSSSSGEMSLNVFFKVGTDPQEALVNVNNRVKIAQASLPEEVKRIGVNAFEMSPNILEVLSFYDPEGKMDIVDLNNYVSVNIVDELKRIPGVGNAILIGSKDYAMRIWIKPDMLKKYNLTISEVISSIREQNSQYAAGKIGEQPTTSDNPYVYILKPEGRLKNAQEFENIILRSDDKGSMLKLKDVADVTIGSEKYVFDAFVNKSAMAPVLIMTQSDANALEVAELVNKKLVELSKNFPGTLTYDILYDTTTFVNISIQEVIKTFIEAMILVLVVMYMFLGNLRATIIPMLAVPVSIIGAFAGILIMGFSINMITLFAMILAIGIVVDDAIIVIENVERILEEKPNLSVKEATQKAVQEIFAPVISIVLVLSAVFVPVAFMDGFVGIIQKQFALTLVVSVCLSGFVALTLTPALCALMLKKDRTQPWWFVRKFNDFFDYSTNLYTKGVSKILRHTIPSLIVVGIMIYGIYTLMKVIPGGLVPNEDKGALMVINQLPSASSIELTKSHGKNLVDITMSEENVESAGLMAGYDLVAGTLRENSSIMFIKLKPWDERRTLEQSSFALANKFNAMFYGNRDGVSFVVNPPPISGLSATGGFELFAQTNTGKSYIQMQEDMQKVVAAANQRPELMMVRTTLDTKFPQYNLVINDEKVKMSGVHLADLFATINATIGSYYVNDFNMLGKTYKVSIRAKSEFRDSENVFRNIFVKSQTTKNMIPINSLVKLERSLGPDNVDRFNGFPAAKVMGEPRPGYTSGQAIQAISEVFREVFPNNDYLIGWSGTAYQEVNSTGTGKIAFIFGLIFVYLILAAQYERWLMPLAVLTAVPFSVFGALIFIWARGLNNDIYFQIGLLLLIGLGAKNAILIIEFAMEEYKKGEGIFNASIKAARLRFRPIVMTSLAFTLGVLPMAISTGAGSASRQAIGTGVIGGMIAASTIAIFFVPLFYSIVENFNNWLNKKFKDNQLSQNKKEDYA</sequence>
<dbReference type="RefSeq" id="WP_154570000.1">
    <property type="nucleotide sequence ID" value="NZ_VWSJ01000001.1"/>
</dbReference>
<dbReference type="SUPFAM" id="SSF82714">
    <property type="entry name" value="Multidrug efflux transporter AcrB TolC docking domain, DN and DC subdomains"/>
    <property type="match status" value="2"/>
</dbReference>
<dbReference type="Gene3D" id="3.30.70.1430">
    <property type="entry name" value="Multidrug efflux transporter AcrB pore domain"/>
    <property type="match status" value="2"/>
</dbReference>
<keyword evidence="3" id="KW-0813">Transport</keyword>
<dbReference type="InterPro" id="IPR004764">
    <property type="entry name" value="MdtF-like"/>
</dbReference>
<dbReference type="Gene3D" id="3.30.70.1440">
    <property type="entry name" value="Multidrug efflux transporter AcrB pore domain"/>
    <property type="match status" value="1"/>
</dbReference>
<evidence type="ECO:0000256" key="3">
    <source>
        <dbReference type="ARBA" id="ARBA00022448"/>
    </source>
</evidence>
<feature type="transmembrane region" description="Helical" evidence="9">
    <location>
        <begin position="1002"/>
        <end position="1028"/>
    </location>
</feature>
<evidence type="ECO:0000256" key="8">
    <source>
        <dbReference type="ARBA" id="ARBA00023136"/>
    </source>
</evidence>
<keyword evidence="4" id="KW-1003">Cell membrane</keyword>
<dbReference type="NCBIfam" id="NF000282">
    <property type="entry name" value="RND_permease_1"/>
    <property type="match status" value="1"/>
</dbReference>
<dbReference type="EMBL" id="VWSJ01000001">
    <property type="protein sequence ID" value="MSN95729.1"/>
    <property type="molecule type" value="Genomic_DNA"/>
</dbReference>
<feature type="transmembrane region" description="Helical" evidence="9">
    <location>
        <begin position="899"/>
        <end position="919"/>
    </location>
</feature>
<feature type="transmembrane region" description="Helical" evidence="9">
    <location>
        <begin position="12"/>
        <end position="31"/>
    </location>
</feature>
<evidence type="ECO:0000256" key="1">
    <source>
        <dbReference type="ARBA" id="ARBA00004429"/>
    </source>
</evidence>
<dbReference type="NCBIfam" id="TIGR00915">
    <property type="entry name" value="2A0602"/>
    <property type="match status" value="1"/>
</dbReference>
<organism evidence="10 11">
    <name type="scientific">Campylobacter portucalensis</name>
    <dbReference type="NCBI Taxonomy" id="2608384"/>
    <lineage>
        <taxon>Bacteria</taxon>
        <taxon>Pseudomonadati</taxon>
        <taxon>Campylobacterota</taxon>
        <taxon>Epsilonproteobacteria</taxon>
        <taxon>Campylobacterales</taxon>
        <taxon>Campylobacteraceae</taxon>
        <taxon>Campylobacter</taxon>
    </lineage>
</organism>
<evidence type="ECO:0000256" key="5">
    <source>
        <dbReference type="ARBA" id="ARBA00022519"/>
    </source>
</evidence>
<proteinExistence type="inferred from homology"/>
<dbReference type="Gene3D" id="1.20.1640.10">
    <property type="entry name" value="Multidrug efflux transporter AcrB transmembrane domain"/>
    <property type="match status" value="2"/>
</dbReference>
<evidence type="ECO:0000256" key="6">
    <source>
        <dbReference type="ARBA" id="ARBA00022692"/>
    </source>
</evidence>
<comment type="similarity">
    <text evidence="2">Belongs to the resistance-nodulation-cell division (RND) (TC 2.A.6) family.</text>
</comment>
<dbReference type="Proteomes" id="UP000476338">
    <property type="component" value="Unassembled WGS sequence"/>
</dbReference>
<dbReference type="InterPro" id="IPR001036">
    <property type="entry name" value="Acrflvin-R"/>
</dbReference>
<evidence type="ECO:0000256" key="9">
    <source>
        <dbReference type="SAM" id="Phobius"/>
    </source>
</evidence>
<evidence type="ECO:0000313" key="10">
    <source>
        <dbReference type="EMBL" id="MSN95729.1"/>
    </source>
</evidence>
<protein>
    <submittedName>
        <fullName evidence="10">Multidrug efflux RND transporter permease subunit</fullName>
    </submittedName>
</protein>
<keyword evidence="7 9" id="KW-1133">Transmembrane helix</keyword>
<dbReference type="PRINTS" id="PR00702">
    <property type="entry name" value="ACRIFLAVINRP"/>
</dbReference>
<comment type="subcellular location">
    <subcellularLocation>
        <location evidence="1">Cell inner membrane</location>
        <topology evidence="1">Multi-pass membrane protein</topology>
    </subcellularLocation>
</comment>
<evidence type="ECO:0000256" key="2">
    <source>
        <dbReference type="ARBA" id="ARBA00010942"/>
    </source>
</evidence>
<dbReference type="PANTHER" id="PTHR32063">
    <property type="match status" value="1"/>
</dbReference>
<accession>A0A6L5WFS9</accession>
<feature type="transmembrane region" description="Helical" evidence="9">
    <location>
        <begin position="971"/>
        <end position="990"/>
    </location>
</feature>
<comment type="caution">
    <text evidence="10">The sequence shown here is derived from an EMBL/GenBank/DDBJ whole genome shotgun (WGS) entry which is preliminary data.</text>
</comment>
<dbReference type="GO" id="GO:0009636">
    <property type="term" value="P:response to toxic substance"/>
    <property type="evidence" value="ECO:0007669"/>
    <property type="project" value="UniProtKB-ARBA"/>
</dbReference>
<feature type="transmembrane region" description="Helical" evidence="9">
    <location>
        <begin position="875"/>
        <end position="892"/>
    </location>
</feature>
<feature type="transmembrane region" description="Helical" evidence="9">
    <location>
        <begin position="473"/>
        <end position="500"/>
    </location>
</feature>
<reference evidence="10 11" key="1">
    <citation type="submission" date="2019-09" db="EMBL/GenBank/DDBJ databases">
        <authorList>
            <person name="Silva M."/>
            <person name="Pereira G."/>
            <person name="Lopes-Da-Costa L."/>
            <person name="Silva E."/>
        </authorList>
    </citation>
    <scope>NUCLEOTIDE SEQUENCE [LARGE SCALE GENOMIC DNA]</scope>
    <source>
        <strain evidence="10 11">FMV-PI01</strain>
    </source>
</reference>
<dbReference type="FunFam" id="1.20.1640.10:FF:000001">
    <property type="entry name" value="Efflux pump membrane transporter"/>
    <property type="match status" value="1"/>
</dbReference>
<keyword evidence="5" id="KW-0997">Cell inner membrane</keyword>
<keyword evidence="8 9" id="KW-0472">Membrane</keyword>
<gene>
    <name evidence="10" type="ORF">F1B92_00715</name>
</gene>
<dbReference type="SUPFAM" id="SSF82866">
    <property type="entry name" value="Multidrug efflux transporter AcrB transmembrane domain"/>
    <property type="match status" value="2"/>
</dbReference>
<keyword evidence="6 9" id="KW-0812">Transmembrane</keyword>
<evidence type="ECO:0000256" key="4">
    <source>
        <dbReference type="ARBA" id="ARBA00022475"/>
    </source>
</evidence>
<evidence type="ECO:0000313" key="11">
    <source>
        <dbReference type="Proteomes" id="UP000476338"/>
    </source>
</evidence>
<reference evidence="10 11" key="2">
    <citation type="submission" date="2020-03" db="EMBL/GenBank/DDBJ databases">
        <title>Campylobacter portucalensis sp. nov., a new species of Campylobacter isolated from the reproductive tract of bulls.</title>
        <authorList>
            <person name="Silva M.F."/>
            <person name="Pereira G."/>
            <person name="Carneiro C."/>
            <person name="Hemphill A."/>
            <person name="Mateus L."/>
            <person name="Lopes-Da-Costa L."/>
            <person name="Silva E."/>
        </authorList>
    </citation>
    <scope>NUCLEOTIDE SEQUENCE [LARGE SCALE GENOMIC DNA]</scope>
    <source>
        <strain evidence="10 11">FMV-PI01</strain>
    </source>
</reference>
<feature type="transmembrane region" description="Helical" evidence="9">
    <location>
        <begin position="925"/>
        <end position="950"/>
    </location>
</feature>
<feature type="transmembrane region" description="Helical" evidence="9">
    <location>
        <begin position="537"/>
        <end position="554"/>
    </location>
</feature>
<dbReference type="SUPFAM" id="SSF82693">
    <property type="entry name" value="Multidrug efflux transporter AcrB pore domain, PN1, PN2, PC1 and PC2 subdomains"/>
    <property type="match status" value="3"/>
</dbReference>
<feature type="transmembrane region" description="Helical" evidence="9">
    <location>
        <begin position="368"/>
        <end position="388"/>
    </location>
</feature>
<dbReference type="Gene3D" id="3.30.70.1320">
    <property type="entry name" value="Multidrug efflux transporter AcrB pore domain like"/>
    <property type="match status" value="1"/>
</dbReference>
<dbReference type="GO" id="GO:0042910">
    <property type="term" value="F:xenobiotic transmembrane transporter activity"/>
    <property type="evidence" value="ECO:0007669"/>
    <property type="project" value="TreeGrafter"/>
</dbReference>
<dbReference type="Gene3D" id="3.30.2090.10">
    <property type="entry name" value="Multidrug efflux transporter AcrB TolC docking domain, DN and DC subdomains"/>
    <property type="match status" value="2"/>
</dbReference>
<dbReference type="InterPro" id="IPR027463">
    <property type="entry name" value="AcrB_DN_DC_subdom"/>
</dbReference>
<dbReference type="FunFam" id="3.30.70.1430:FF:000001">
    <property type="entry name" value="Efflux pump membrane transporter"/>
    <property type="match status" value="1"/>
</dbReference>